<keyword evidence="2" id="KW-0812">Transmembrane</keyword>
<keyword evidence="7" id="KW-1185">Reference proteome</keyword>
<dbReference type="AlphaFoldDB" id="A0A498L0X9"/>
<evidence type="ECO:0000259" key="4">
    <source>
        <dbReference type="Pfam" id="PF26590"/>
    </source>
</evidence>
<feature type="region of interest" description="Disordered" evidence="1">
    <location>
        <begin position="1"/>
        <end position="23"/>
    </location>
</feature>
<keyword evidence="2" id="KW-0472">Membrane</keyword>
<accession>A0A498L0X9</accession>
<dbReference type="InterPro" id="IPR058499">
    <property type="entry name" value="DUF8186"/>
</dbReference>
<evidence type="ECO:0000259" key="3">
    <source>
        <dbReference type="Pfam" id="PF26589"/>
    </source>
</evidence>
<dbReference type="InterPro" id="IPR058911">
    <property type="entry name" value="DUF8186_C"/>
</dbReference>
<dbReference type="Pfam" id="PF26591">
    <property type="entry name" value="DUF8186_C"/>
    <property type="match status" value="1"/>
</dbReference>
<dbReference type="InterPro" id="IPR058910">
    <property type="entry name" value="DUF8186_M"/>
</dbReference>
<organism evidence="6 7">
    <name type="scientific">Halorientalis pallida</name>
    <dbReference type="NCBI Taxonomy" id="2479928"/>
    <lineage>
        <taxon>Archaea</taxon>
        <taxon>Methanobacteriati</taxon>
        <taxon>Methanobacteriota</taxon>
        <taxon>Stenosarchaea group</taxon>
        <taxon>Halobacteria</taxon>
        <taxon>Halobacteriales</taxon>
        <taxon>Haloarculaceae</taxon>
        <taxon>Halorientalis</taxon>
    </lineage>
</organism>
<sequence length="552" mass="61334">MSAATVHAPPSRSPPNQTDHGLSNETFHVLWSGDQDAFVSPANVTGQTERSAMAVLANGTDIPLDEPPAAVEQWNRGDLGDFPSSGRDQSLYPPNATLSAGTFLKDVTANIFAVQPSTRARIQEGDHPLYVGSSGSLLGTVDYRLEIDEPTEDLGERNFWKLQSHEVTEVRLLVDGEVLTRQSGSQRVTVPFEDLDTYRSENLTLTLEADIRADLIHVVEYCNQYNRYGRACIDFDREREPDSETITVRDSRNVTVYDLDISGYRATYPNGDLGLVVYKNYPWLGHALPNGEVRGVWRFYSARDTGWDTLIESSEDGQKPISSPAQPLQVSAFPIETGPTPSPRANVSILAVYGEQIQPGTLPESIHLDTLTEPYTASFGIETRTKTDARPERVVATGLVRGVTAERDFSSFEEMPLSESNLTLKVLDRDSDTLRVKATLKSNSTGVPINTVDRDGYLVIAGERFNTTRNGTVIRTLPRDTGGVSARYEPSFWWWETPGYTADSDVVYARGTVLEWFATLFRFAVPVSLFLLGVYLIDRITGWRVWPPWRGV</sequence>
<protein>
    <submittedName>
        <fullName evidence="6">Uncharacterized protein</fullName>
    </submittedName>
</protein>
<dbReference type="Proteomes" id="UP000289691">
    <property type="component" value="Unassembled WGS sequence"/>
</dbReference>
<evidence type="ECO:0000256" key="2">
    <source>
        <dbReference type="SAM" id="Phobius"/>
    </source>
</evidence>
<evidence type="ECO:0000313" key="6">
    <source>
        <dbReference type="EMBL" id="RXK47056.1"/>
    </source>
</evidence>
<dbReference type="OrthoDB" id="311765at2157"/>
<keyword evidence="2" id="KW-1133">Transmembrane helix</keyword>
<gene>
    <name evidence="6" type="ORF">EAF64_18045</name>
</gene>
<evidence type="ECO:0000256" key="1">
    <source>
        <dbReference type="SAM" id="MobiDB-lite"/>
    </source>
</evidence>
<feature type="domain" description="DUF8186" evidence="3">
    <location>
        <begin position="81"/>
        <end position="257"/>
    </location>
</feature>
<name>A0A498L0X9_9EURY</name>
<evidence type="ECO:0000259" key="5">
    <source>
        <dbReference type="Pfam" id="PF26591"/>
    </source>
</evidence>
<dbReference type="Pfam" id="PF26590">
    <property type="entry name" value="DUF8186_M"/>
    <property type="match status" value="1"/>
</dbReference>
<dbReference type="EMBL" id="RDFA01000007">
    <property type="protein sequence ID" value="RXK47056.1"/>
    <property type="molecule type" value="Genomic_DNA"/>
</dbReference>
<reference evidence="6 7" key="1">
    <citation type="submission" date="2019-01" db="EMBL/GenBank/DDBJ databases">
        <title>Halorientalis sp. F13-25 a new haloarchaeum isolated from hypersaline water.</title>
        <authorList>
            <person name="Ana D.-V."/>
            <person name="Cristina S.-P."/>
            <person name="Antonio V."/>
        </authorList>
    </citation>
    <scope>NUCLEOTIDE SEQUENCE [LARGE SCALE GENOMIC DNA]</scope>
    <source>
        <strain evidence="6 7">F13-25</strain>
    </source>
</reference>
<comment type="caution">
    <text evidence="6">The sequence shown here is derived from an EMBL/GenBank/DDBJ whole genome shotgun (WGS) entry which is preliminary data.</text>
</comment>
<feature type="domain" description="DUF8186" evidence="4">
    <location>
        <begin position="261"/>
        <end position="406"/>
    </location>
</feature>
<feature type="compositionally biased region" description="Polar residues" evidence="1">
    <location>
        <begin position="14"/>
        <end position="23"/>
    </location>
</feature>
<feature type="transmembrane region" description="Helical" evidence="2">
    <location>
        <begin position="516"/>
        <end position="537"/>
    </location>
</feature>
<dbReference type="Pfam" id="PF26589">
    <property type="entry name" value="DUF8186"/>
    <property type="match status" value="1"/>
</dbReference>
<proteinExistence type="predicted"/>
<feature type="domain" description="DUF8186" evidence="5">
    <location>
        <begin position="418"/>
        <end position="507"/>
    </location>
</feature>
<evidence type="ECO:0000313" key="7">
    <source>
        <dbReference type="Proteomes" id="UP000289691"/>
    </source>
</evidence>